<evidence type="ECO:0000313" key="3">
    <source>
        <dbReference type="EMBL" id="PRY19693.1"/>
    </source>
</evidence>
<dbReference type="Proteomes" id="UP000239480">
    <property type="component" value="Unassembled WGS sequence"/>
</dbReference>
<reference evidence="3 4" key="1">
    <citation type="submission" date="2018-03" db="EMBL/GenBank/DDBJ databases">
        <title>Genomic Encyclopedia of Archaeal and Bacterial Type Strains, Phase II (KMG-II): from individual species to whole genera.</title>
        <authorList>
            <person name="Goeker M."/>
        </authorList>
    </citation>
    <scope>NUCLEOTIDE SEQUENCE [LARGE SCALE GENOMIC DNA]</scope>
    <source>
        <strain evidence="3 4">DSM 29328</strain>
    </source>
</reference>
<protein>
    <submittedName>
        <fullName evidence="3">Uncharacterized protein</fullName>
    </submittedName>
</protein>
<proteinExistence type="predicted"/>
<feature type="compositionally biased region" description="Polar residues" evidence="1">
    <location>
        <begin position="219"/>
        <end position="228"/>
    </location>
</feature>
<feature type="compositionally biased region" description="Low complexity" evidence="1">
    <location>
        <begin position="195"/>
        <end position="207"/>
    </location>
</feature>
<sequence>MTDTSTGQSIDTDSILKELDSGLDDRGAEGPDDGKVDLEADPEKTSESALPVAEATAPPERPAPQQEDPAGTPEQAVPATESTTSDVIDPSTGEPQIAPETAEQTFPSKVPTDQADSPTSPSDSTQSPSEEPADAVRPQANDGHTDATGALASEPESSRSDPAASPQPEATQAQAAEEISGAAVPVDATPHTSEAEGAATADTAGIIEKTSDGEGDTPASEQDSAPSQASEPSGDAPAPASAAASEATGEVPAQATTAAPEASGAEHGAGDAAAEAAAAGGQFDLHDVHLPYYMTPFGESDILFTIIVVFILLAVFLLGLFYFKLHSLPEKMAHDTAQFQLVAILALLALFTHNNLFWIFAILLAAIKLPDFITPVLTMAKSQERVAILLSEIHAAQTLAAAAPEVGAVTQEIDARTDTPSDHTGPRAEGG</sequence>
<keyword evidence="2" id="KW-0472">Membrane</keyword>
<dbReference type="EMBL" id="PVTD01000019">
    <property type="protein sequence ID" value="PRY19693.1"/>
    <property type="molecule type" value="Genomic_DNA"/>
</dbReference>
<name>A0A2T0REV3_9RHOB</name>
<gene>
    <name evidence="3" type="ORF">CLV78_11925</name>
</gene>
<feature type="compositionally biased region" description="Basic and acidic residues" evidence="1">
    <location>
        <begin position="14"/>
        <end position="46"/>
    </location>
</feature>
<feature type="compositionally biased region" description="Low complexity" evidence="1">
    <location>
        <begin position="261"/>
        <end position="273"/>
    </location>
</feature>
<comment type="caution">
    <text evidence="3">The sequence shown here is derived from an EMBL/GenBank/DDBJ whole genome shotgun (WGS) entry which is preliminary data.</text>
</comment>
<feature type="compositionally biased region" description="Low complexity" evidence="1">
    <location>
        <begin position="111"/>
        <end position="130"/>
    </location>
</feature>
<evidence type="ECO:0000256" key="1">
    <source>
        <dbReference type="SAM" id="MobiDB-lite"/>
    </source>
</evidence>
<dbReference type="OrthoDB" id="6228405at2"/>
<feature type="transmembrane region" description="Helical" evidence="2">
    <location>
        <begin position="302"/>
        <end position="323"/>
    </location>
</feature>
<evidence type="ECO:0000256" key="2">
    <source>
        <dbReference type="SAM" id="Phobius"/>
    </source>
</evidence>
<feature type="compositionally biased region" description="Low complexity" evidence="1">
    <location>
        <begin position="162"/>
        <end position="178"/>
    </location>
</feature>
<dbReference type="AlphaFoldDB" id="A0A2T0REV3"/>
<accession>A0A2T0REV3</accession>
<feature type="compositionally biased region" description="Polar residues" evidence="1">
    <location>
        <begin position="1"/>
        <end position="12"/>
    </location>
</feature>
<organism evidence="3 4">
    <name type="scientific">Aliiruegeria haliotis</name>
    <dbReference type="NCBI Taxonomy" id="1280846"/>
    <lineage>
        <taxon>Bacteria</taxon>
        <taxon>Pseudomonadati</taxon>
        <taxon>Pseudomonadota</taxon>
        <taxon>Alphaproteobacteria</taxon>
        <taxon>Rhodobacterales</taxon>
        <taxon>Roseobacteraceae</taxon>
        <taxon>Aliiruegeria</taxon>
    </lineage>
</organism>
<feature type="region of interest" description="Disordered" evidence="1">
    <location>
        <begin position="1"/>
        <end position="273"/>
    </location>
</feature>
<feature type="compositionally biased region" description="Low complexity" evidence="1">
    <location>
        <begin position="53"/>
        <end position="70"/>
    </location>
</feature>
<evidence type="ECO:0000313" key="4">
    <source>
        <dbReference type="Proteomes" id="UP000239480"/>
    </source>
</evidence>
<keyword evidence="2" id="KW-0812">Transmembrane</keyword>
<keyword evidence="2" id="KW-1133">Transmembrane helix</keyword>
<keyword evidence="4" id="KW-1185">Reference proteome</keyword>
<feature type="compositionally biased region" description="Low complexity" evidence="1">
    <location>
        <begin position="229"/>
        <end position="247"/>
    </location>
</feature>
<dbReference type="RefSeq" id="WP_106208342.1">
    <property type="nucleotide sequence ID" value="NZ_PVTD01000019.1"/>
</dbReference>